<dbReference type="InterPro" id="IPR050469">
    <property type="entry name" value="Diguanylate_Cyclase"/>
</dbReference>
<dbReference type="OrthoDB" id="9803824at2"/>
<gene>
    <name evidence="7" type="ORF">DFR31_0642</name>
</gene>
<evidence type="ECO:0000259" key="6">
    <source>
        <dbReference type="PROSITE" id="PS51833"/>
    </source>
</evidence>
<reference evidence="7 8" key="1">
    <citation type="submission" date="2018-10" db="EMBL/GenBank/DDBJ databases">
        <title>Genomic Encyclopedia of Type Strains, Phase IV (KMG-IV): sequencing the most valuable type-strain genomes for metagenomic binning, comparative biology and taxonomic classification.</title>
        <authorList>
            <person name="Goeker M."/>
        </authorList>
    </citation>
    <scope>NUCLEOTIDE SEQUENCE [LARGE SCALE GENOMIC DNA]</scope>
    <source>
        <strain evidence="7 8">DSM 12769</strain>
    </source>
</reference>
<feature type="transmembrane region" description="Helical" evidence="4">
    <location>
        <begin position="75"/>
        <end position="97"/>
    </location>
</feature>
<accession>A0A498C923</accession>
<dbReference type="EMBL" id="RCDA01000001">
    <property type="protein sequence ID" value="RLK50736.1"/>
    <property type="molecule type" value="Genomic_DNA"/>
</dbReference>
<dbReference type="GO" id="GO:0052621">
    <property type="term" value="F:diguanylate cyclase activity"/>
    <property type="evidence" value="ECO:0007669"/>
    <property type="project" value="UniProtKB-EC"/>
</dbReference>
<dbReference type="GO" id="GO:1902201">
    <property type="term" value="P:negative regulation of bacterial-type flagellum-dependent cell motility"/>
    <property type="evidence" value="ECO:0007669"/>
    <property type="project" value="TreeGrafter"/>
</dbReference>
<dbReference type="Gene3D" id="3.30.70.270">
    <property type="match status" value="1"/>
</dbReference>
<organism evidence="7 8">
    <name type="scientific">Alkalispirillum mobile</name>
    <dbReference type="NCBI Taxonomy" id="85925"/>
    <lineage>
        <taxon>Bacteria</taxon>
        <taxon>Pseudomonadati</taxon>
        <taxon>Pseudomonadota</taxon>
        <taxon>Gammaproteobacteria</taxon>
        <taxon>Chromatiales</taxon>
        <taxon>Ectothiorhodospiraceae</taxon>
        <taxon>Alkalispirillum</taxon>
    </lineage>
</organism>
<dbReference type="PROSITE" id="PS51833">
    <property type="entry name" value="HDOD"/>
    <property type="match status" value="1"/>
</dbReference>
<dbReference type="EC" id="2.7.7.65" evidence="2"/>
<name>A0A498C923_9GAMM</name>
<evidence type="ECO:0000256" key="1">
    <source>
        <dbReference type="ARBA" id="ARBA00001946"/>
    </source>
</evidence>
<dbReference type="InterPro" id="IPR043128">
    <property type="entry name" value="Rev_trsase/Diguanyl_cyclase"/>
</dbReference>
<dbReference type="Pfam" id="PF08668">
    <property type="entry name" value="HDOD"/>
    <property type="match status" value="1"/>
</dbReference>
<dbReference type="InterPro" id="IPR000160">
    <property type="entry name" value="GGDEF_dom"/>
</dbReference>
<dbReference type="AlphaFoldDB" id="A0A498C923"/>
<dbReference type="Gene3D" id="1.10.3210.10">
    <property type="entry name" value="Hypothetical protein af1432"/>
    <property type="match status" value="1"/>
</dbReference>
<dbReference type="InterPro" id="IPR013976">
    <property type="entry name" value="HDOD"/>
</dbReference>
<comment type="caution">
    <text evidence="7">The sequence shown here is derived from an EMBL/GenBank/DDBJ whole genome shotgun (WGS) entry which is preliminary data.</text>
</comment>
<dbReference type="Proteomes" id="UP000275461">
    <property type="component" value="Unassembled WGS sequence"/>
</dbReference>
<feature type="domain" description="GGDEF" evidence="5">
    <location>
        <begin position="368"/>
        <end position="504"/>
    </location>
</feature>
<keyword evidence="4" id="KW-1133">Transmembrane helix</keyword>
<dbReference type="GO" id="GO:0043709">
    <property type="term" value="P:cell adhesion involved in single-species biofilm formation"/>
    <property type="evidence" value="ECO:0007669"/>
    <property type="project" value="TreeGrafter"/>
</dbReference>
<dbReference type="InterPro" id="IPR029787">
    <property type="entry name" value="Nucleotide_cyclase"/>
</dbReference>
<dbReference type="SUPFAM" id="SSF109604">
    <property type="entry name" value="HD-domain/PDEase-like"/>
    <property type="match status" value="1"/>
</dbReference>
<dbReference type="SMART" id="SM00267">
    <property type="entry name" value="GGDEF"/>
    <property type="match status" value="1"/>
</dbReference>
<dbReference type="FunFam" id="3.30.70.270:FF:000001">
    <property type="entry name" value="Diguanylate cyclase domain protein"/>
    <property type="match status" value="1"/>
</dbReference>
<sequence>MLDARLARRLELAPGLPSLPAAAMRVVELGHQPEVSTTELAQAISKDPALSVRFLKVANSPFYARRREITNIRQALVTMGMNAAVTLALSFTLIPALHQSSAAGGYGYQRFWRRSLLAAAAAREIGRRHRSLLDEDLMLAGLLQDVGILALDVALGDEYQTLAGKAETHDHLVAAERAWLDADHADVGAWLMARWRLPEYLAQAIRDSHRVKPGDRVAPEDPQQRLQAAVALSGIIADVWMDGDPARSAAYAAEQVGAALGWSPEQVQELLDAVGEAEPELAGMFEIALDHPAATAGVLDQAREALILHNLRMVSEVAQANEQVRASEQQVRELEERTRRDPLTGLFNREHFFNRLEEEFRVAAAGHWPLTLVLLDLDHFKQVNDDYGHLAGDRVLRQASAVLRDALRGEDLIARYGGEEFVLLLPGVHWQDAQGAVRRVLEQLRCADMEVKEAPALRVTASAGLAVQEGTQPFRDTEALVAAADEALYVAKKQGRNRLVVDPITLEHA</sequence>
<evidence type="ECO:0000313" key="8">
    <source>
        <dbReference type="Proteomes" id="UP000275461"/>
    </source>
</evidence>
<dbReference type="RefSeq" id="WP_121441199.1">
    <property type="nucleotide sequence ID" value="NZ_RCDA01000001.1"/>
</dbReference>
<protein>
    <recommendedName>
        <fullName evidence="2">diguanylate cyclase</fullName>
        <ecNumber evidence="2">2.7.7.65</ecNumber>
    </recommendedName>
</protein>
<keyword evidence="4" id="KW-0812">Transmembrane</keyword>
<evidence type="ECO:0000256" key="4">
    <source>
        <dbReference type="SAM" id="Phobius"/>
    </source>
</evidence>
<comment type="cofactor">
    <cofactor evidence="1">
        <name>Mg(2+)</name>
        <dbReference type="ChEBI" id="CHEBI:18420"/>
    </cofactor>
</comment>
<keyword evidence="4" id="KW-0472">Membrane</keyword>
<dbReference type="SUPFAM" id="SSF55073">
    <property type="entry name" value="Nucleotide cyclase"/>
    <property type="match status" value="1"/>
</dbReference>
<dbReference type="Pfam" id="PF00990">
    <property type="entry name" value="GGDEF"/>
    <property type="match status" value="1"/>
</dbReference>
<dbReference type="PANTHER" id="PTHR45138">
    <property type="entry name" value="REGULATORY COMPONENTS OF SENSORY TRANSDUCTION SYSTEM"/>
    <property type="match status" value="1"/>
</dbReference>
<dbReference type="NCBIfam" id="TIGR00254">
    <property type="entry name" value="GGDEF"/>
    <property type="match status" value="1"/>
</dbReference>
<dbReference type="PANTHER" id="PTHR45138:SF9">
    <property type="entry name" value="DIGUANYLATE CYCLASE DGCM-RELATED"/>
    <property type="match status" value="1"/>
</dbReference>
<comment type="catalytic activity">
    <reaction evidence="3">
        <text>2 GTP = 3',3'-c-di-GMP + 2 diphosphate</text>
        <dbReference type="Rhea" id="RHEA:24898"/>
        <dbReference type="ChEBI" id="CHEBI:33019"/>
        <dbReference type="ChEBI" id="CHEBI:37565"/>
        <dbReference type="ChEBI" id="CHEBI:58805"/>
        <dbReference type="EC" id="2.7.7.65"/>
    </reaction>
</comment>
<dbReference type="PROSITE" id="PS50887">
    <property type="entry name" value="GGDEF"/>
    <property type="match status" value="1"/>
</dbReference>
<feature type="domain" description="HDOD" evidence="6">
    <location>
        <begin position="16"/>
        <end position="211"/>
    </location>
</feature>
<proteinExistence type="predicted"/>
<evidence type="ECO:0000256" key="3">
    <source>
        <dbReference type="ARBA" id="ARBA00034247"/>
    </source>
</evidence>
<evidence type="ECO:0000313" key="7">
    <source>
        <dbReference type="EMBL" id="RLK50736.1"/>
    </source>
</evidence>
<dbReference type="CDD" id="cd01949">
    <property type="entry name" value="GGDEF"/>
    <property type="match status" value="1"/>
</dbReference>
<keyword evidence="8" id="KW-1185">Reference proteome</keyword>
<evidence type="ECO:0000256" key="2">
    <source>
        <dbReference type="ARBA" id="ARBA00012528"/>
    </source>
</evidence>
<dbReference type="GO" id="GO:0005886">
    <property type="term" value="C:plasma membrane"/>
    <property type="evidence" value="ECO:0007669"/>
    <property type="project" value="TreeGrafter"/>
</dbReference>
<evidence type="ECO:0000259" key="5">
    <source>
        <dbReference type="PROSITE" id="PS50887"/>
    </source>
</evidence>